<organism evidence="1 2">
    <name type="scientific">Dickeya aquatica</name>
    <dbReference type="NCBI Taxonomy" id="1401087"/>
    <lineage>
        <taxon>Bacteria</taxon>
        <taxon>Pseudomonadati</taxon>
        <taxon>Pseudomonadota</taxon>
        <taxon>Gammaproteobacteria</taxon>
        <taxon>Enterobacterales</taxon>
        <taxon>Pectobacteriaceae</taxon>
        <taxon>Dickeya</taxon>
    </lineage>
</organism>
<dbReference type="EMBL" id="LT615367">
    <property type="protein sequence ID" value="SLM61741.1"/>
    <property type="molecule type" value="Genomic_DNA"/>
</dbReference>
<reference evidence="1 2" key="1">
    <citation type="submission" date="2016-09" db="EMBL/GenBank/DDBJ databases">
        <authorList>
            <person name="Reverchon S."/>
            <person name="Nasser W."/>
            <person name="Leonard S."/>
            <person name="Brochier C."/>
            <person name="Duprey A."/>
        </authorList>
    </citation>
    <scope>NUCLEOTIDE SEQUENCE [LARGE SCALE GENOMIC DNA]</scope>
    <source>
        <strain evidence="1 2">174/2</strain>
    </source>
</reference>
<dbReference type="AlphaFoldDB" id="A0A375A6Y0"/>
<proteinExistence type="predicted"/>
<protein>
    <submittedName>
        <fullName evidence="1">Uncharacterized protein</fullName>
    </submittedName>
</protein>
<gene>
    <name evidence="1" type="ORF">DAQ1742_00656</name>
</gene>
<name>A0A375A6Y0_9GAMM</name>
<keyword evidence="2" id="KW-1185">Reference proteome</keyword>
<accession>A0A375A6Y0</accession>
<dbReference type="KEGG" id="daq:DAQ1742_00656"/>
<evidence type="ECO:0000313" key="1">
    <source>
        <dbReference type="EMBL" id="SLM61741.1"/>
    </source>
</evidence>
<dbReference type="Proteomes" id="UP000294820">
    <property type="component" value="Chromosome 1"/>
</dbReference>
<evidence type="ECO:0000313" key="2">
    <source>
        <dbReference type="Proteomes" id="UP000294820"/>
    </source>
</evidence>
<sequence length="72" mass="8162">MRRTDIAVGAFLINDVAILKLYNTYFRRTEARRETVAEFLAGGSLLARLFLHIEANADYWVDESDKLIASVA</sequence>